<feature type="domain" description="Cadherin" evidence="12">
    <location>
        <begin position="52"/>
        <end position="256"/>
    </location>
</feature>
<feature type="domain" description="Cadherin" evidence="12">
    <location>
        <begin position="2128"/>
        <end position="2232"/>
    </location>
</feature>
<dbReference type="PANTHER" id="PTHR24027:SF106">
    <property type="entry name" value="CADHERIN-18"/>
    <property type="match status" value="1"/>
</dbReference>
<feature type="domain" description="EGF-like" evidence="11">
    <location>
        <begin position="2778"/>
        <end position="2814"/>
    </location>
</feature>
<dbReference type="SMART" id="SM00181">
    <property type="entry name" value="EGF"/>
    <property type="match status" value="2"/>
</dbReference>
<sequence>MISTTEKQLDRENREEHILEVTVSDNGAPLLQSVSRVVIQVLDVNDNTPTFSQKLFTVQLPEHVASTGPSPIYRLIAMDRDKGNNGQVTYSIMEQNDEKFIMDPNTGVISSAASFPAGEYNILTVKATDMGNPSRSSTVRLHIQWIKNPGPSDESLAFDDLQFAFTVMESDPVNHMLGLISTEPMYSQCWFNITGGNDDLDFDIDKSTSGLVIARPLQSSRKSFYNLTVQVTDGSRSISTQVHINVLPVNHHRPKFVQDHYTVHVPEDVQLGTKVLSVNATDEDSRTSLVYTIQGSADPRSSKMFRMDSKSGALYITETMDFESMPIHILTVMVRDQGAQTKRDFVRVTIQVEDINDHSPHFIRSAYEGSVSDSWSAGTEVLQVRATDKDQGLNANIQYSIQSGDNEGYFQIDESSGLITLAKPLQQSTKSQISLSILAVDQGTPQLQDVASVILKVKASDASPPKFISTEHVVEISESVPVGAFVTMVSATSCSSINYDIKDGNKEEVFYINCYSGIITTQKKLDFETTSSYQLKIRSYSSLGFSSDTTVFIYVIDENDNAPVFSRASYLGQVSEDAPVGTMVTHLDLTPLIIHATDNDTELNALLTYQILDPEMQNYFMVNPNMGTIFTAAELDYEQTTQFSFYVHVYDSGNPTLYASQPTKITIQVTDVNDFPPQFRQDVYELNVYSPVYTNMQLLNLSAEDKDSKVEYSILKGNTDKIFSIDPHTGRLVVNDSSHLSSYHELSVKAWDGMFQNTAIVKINVTEMQTTNLKFDKPFYTVNVTENDPRILDLMVVDVVGNQINEPVYFSILTCTEQFQIGASSGLLQTKGVGFDREYRDKYEVMVEVKDSRNPPRVSQSKIEVYIEDLNDNAPIFMNTPYYIAVVDDLEPGDVIFQVSAIDKDYGRNSELSYQLKEDFKYFWIDPSTGDIILKQPFDYEALNQYVLKVIVRDHGKIALQAEEEVVIIVRNKSNPIFQSLYYRVTVPENVPTYTPILHIQARSPEGFRVIYNIVENEALSLFSIDFKTGSLSVSGQLDFETKATHLITVRATDSALGHFSEAKVSVNVEDINDHSPIFSQSVYTGHVMEKLPPYKAVIQLLASDQDSGKNQEVSYHIIGNDTDGTHEFFHINHKTGEISTAQELDYETTRQFQLKVRATDNGVPPLYSDALVIINVTDVNDNPPKFRQEKYEANVSELANCGHIVVKVQALDMDNIDAGKLEYLILSGNHHRHFTINKASGVISLSNLCRSSLNVSYHLQVSASDGVYRDIVPVYVNITHANKHTPFFQQDLYEVELAENAEIGTTVVEVIAIDPDEGPYGTVNYTIINKLALEMFSIDNTGHIATLRKLDRENATERFIAIKVMATDGGGRASFCTVKIILTDENDNAPVFIANEYVLSVQSNLSNGMPIIQVVAYDADEGQNADVTYSIDKYDEDLVQINPYNGTIIAKRSLFGLENKDISFTVIAKDGAPPNWSTLVPVQLHVVPTEVNLPKFTEPLYSFSASEDLPTGTELGLVKAMAAEPIVYSLVEGTTPESNKDGVFSLDKHTGAVIMKKGVDHETTKWYHIDVQANCPHLGKDLVSLVSVSIQVKDINDNQPVFEADVYRASLMENLPAGTTVIQVTANDQDTGYDGIVVYSLKGDNNMIHTFFTIDTNNGWITTLKELDCENQEVYRFYVVASDLGKKIRLSSEALVEVTVTDDNDNPPRFTSQVYRGSVAENSQPGQVISTIKTGDSDITENNRKVTCYITDGDPYGLFSINEVGNQWVILSKSSLDREETERHFLRVTASDGKFQATTDVEITVLDINDNIPDCQQMLYTAKVAEDAPPGVFILKISARDSDIGNNAMITYGLYGLGDDQFRLDQYTGELTTLAPLDREKKPSYHMIAKATDGGGLSCQADVVLYLEDVNDNSPAFSMDHYSVTVFDNTTLKTPVAVVSAKDPDEGLNSEVRYSLKNSANGLFTVDENTGVVYLEKPLENMEDQVIELIICATDRGFPRPLSTCQPISVSVVSLSYYRSVFGNPEKIILVPENQALGSELLNLSELTQDLDGKSKITYEILSGNENGIFLLHDTGKLYLNKKLDYESQHQFYLSVEGTRASSPPLSDVTVLVVNITDVNDNKPIFSLEEYETEIREDAVVGDLIVMVSAIDLDGPSNNKVTFQIVRGDPMGHFSIHPERGDLRVLSRLDREKKSKYSLAVRATDNGVPSLFSEGLVHVHVLDVNDNPPMFLQSNYSLVLQNGSPAGTSVMTLIVTDKDSPKHGPPFNFRILKGNEDNVFHISQDGLLSTTSILTKSVREKYVLKIQVTDSGTPHLSSSTFISIQVIDRSRHSPTVLPLEIFITSSEVSFHGSVLGKLHATDQDPHDTLMYRLAEEEMRKGLFSVGITDGKVIALESLQHGHYFFNVTVSDGTFSSIASVHIYVWCFSDEALQQALVLRFRKLSPEDFIGDHWRSFQRFLGNLLTMDRQQIQMASLQKNEESSSLDLVLVTGTSSNSIRSPQIISEKISAARRELDQTVGLHMDNIFYLPCHGAQCKSRTCHEVIKLDQSVLSSYSTARLSVITPQYSLQQVCTCNSTASRFDGQSFLHYRQDISREWKIKLRLKTHQPQFVVLHINGSASSLLEVDNGYLHYKHLCQGATTHNLRLKSQVNDGAFHTILLEVTSAKVKLHVDGVDMEQPLPPCPGLTSHLIIGGLLLEDLVSQGFQGCMDDIIINGQTASSLGPTLHQKGIMPCCEHTHACSREPCASGRMCVDLVNGGYSCLCHSPFMGPKCDLDVDPCATSSCMHGRTCTPMSNGFTCSCPPGYEGERCHVATRSCQDGSCGPADLCTPSGTCNCSDVNGGQLCAEVDMPGKDKRSLISGAQEIVEILGGVLAVLFLVGLFVIFRKRICKRASSHKATPQEDPDIKQYISRDIGVGTQGAPMELNLLSSVARNQLDAEGQSRRNNVPELLIFCKPQGTRGPAVCSVAPNLPPAPPSSSDNESIAKNNWDCDESMYAGDSSFWQSGYNPMEIQRYPQSKPSTAPPIPPLPRQPEQEPLFGGFPFPLETSKRRAPISPCYSNRNLDDFLEQPSTCNDQYTAISYYPSQLMQPKGLPYPTENGVQRLNVRLSVAQPSYADCSVPPMTNSTFRAPDLAESDYGSCEEVMF</sequence>
<feature type="non-terminal residue" evidence="13">
    <location>
        <position position="3150"/>
    </location>
</feature>
<dbReference type="PRINTS" id="PR00205">
    <property type="entry name" value="CADHERIN"/>
</dbReference>
<dbReference type="Gene3D" id="2.60.40.60">
    <property type="entry name" value="Cadherins"/>
    <property type="match status" value="24"/>
</dbReference>
<evidence type="ECO:0000256" key="6">
    <source>
        <dbReference type="PROSITE-ProRule" id="PRU00043"/>
    </source>
</evidence>
<feature type="domain" description="Laminin G" evidence="10">
    <location>
        <begin position="2578"/>
        <end position="2737"/>
    </location>
</feature>
<dbReference type="Gene3D" id="2.60.120.200">
    <property type="match status" value="1"/>
</dbReference>
<feature type="domain" description="Cadherin" evidence="12">
    <location>
        <begin position="4"/>
        <end position="51"/>
    </location>
</feature>
<dbReference type="InterPro" id="IPR015919">
    <property type="entry name" value="Cadherin-like_sf"/>
</dbReference>
<keyword evidence="3 6" id="KW-0106">Calcium</keyword>
<feature type="domain" description="EGF-like" evidence="11">
    <location>
        <begin position="2739"/>
        <end position="2776"/>
    </location>
</feature>
<dbReference type="Pfam" id="PF00008">
    <property type="entry name" value="EGF"/>
    <property type="match status" value="1"/>
</dbReference>
<evidence type="ECO:0000256" key="5">
    <source>
        <dbReference type="ARBA" id="ARBA00023157"/>
    </source>
</evidence>
<feature type="domain" description="Cadherin" evidence="12">
    <location>
        <begin position="468"/>
        <end position="565"/>
    </location>
</feature>
<gene>
    <name evidence="13" type="ORF">RIMI_LOCUS22133672</name>
</gene>
<evidence type="ECO:0000256" key="9">
    <source>
        <dbReference type="SAM" id="Phobius"/>
    </source>
</evidence>
<comment type="caution">
    <text evidence="7">Lacks conserved residue(s) required for the propagation of feature annotation.</text>
</comment>
<dbReference type="SUPFAM" id="SSF49899">
    <property type="entry name" value="Concanavalin A-like lectins/glucanases"/>
    <property type="match status" value="1"/>
</dbReference>
<feature type="transmembrane region" description="Helical" evidence="9">
    <location>
        <begin position="2868"/>
        <end position="2888"/>
    </location>
</feature>
<feature type="domain" description="Cadherin" evidence="12">
    <location>
        <begin position="1712"/>
        <end position="1816"/>
    </location>
</feature>
<feature type="domain" description="Cadherin" evidence="12">
    <location>
        <begin position="878"/>
        <end position="978"/>
    </location>
</feature>
<dbReference type="InterPro" id="IPR000742">
    <property type="entry name" value="EGF"/>
</dbReference>
<feature type="domain" description="Cadherin" evidence="12">
    <location>
        <begin position="257"/>
        <end position="362"/>
    </location>
</feature>
<feature type="domain" description="Cadherin" evidence="12">
    <location>
        <begin position="1919"/>
        <end position="2023"/>
    </location>
</feature>
<evidence type="ECO:0000259" key="10">
    <source>
        <dbReference type="PROSITE" id="PS50025"/>
    </source>
</evidence>
<feature type="domain" description="Cadherin" evidence="12">
    <location>
        <begin position="680"/>
        <end position="780"/>
    </location>
</feature>
<feature type="domain" description="Cadherin" evidence="12">
    <location>
        <begin position="2233"/>
        <end position="2337"/>
    </location>
</feature>
<dbReference type="Gene3D" id="2.10.25.10">
    <property type="entry name" value="Laminin"/>
    <property type="match status" value="2"/>
</dbReference>
<dbReference type="PANTHER" id="PTHR24027">
    <property type="entry name" value="CADHERIN-23"/>
    <property type="match status" value="1"/>
</dbReference>
<feature type="domain" description="Cadherin" evidence="12">
    <location>
        <begin position="1188"/>
        <end position="1289"/>
    </location>
</feature>
<feature type="domain" description="Cadherin" evidence="12">
    <location>
        <begin position="566"/>
        <end position="679"/>
    </location>
</feature>
<evidence type="ECO:0000259" key="12">
    <source>
        <dbReference type="PROSITE" id="PS50268"/>
    </source>
</evidence>
<dbReference type="InterPro" id="IPR013320">
    <property type="entry name" value="ConA-like_dom_sf"/>
</dbReference>
<dbReference type="InterPro" id="IPR001791">
    <property type="entry name" value="Laminin_G"/>
</dbReference>
<dbReference type="CDD" id="cd00054">
    <property type="entry name" value="EGF_CA"/>
    <property type="match status" value="2"/>
</dbReference>
<dbReference type="PROSITE" id="PS50026">
    <property type="entry name" value="EGF_3"/>
    <property type="match status" value="2"/>
</dbReference>
<evidence type="ECO:0000256" key="8">
    <source>
        <dbReference type="PROSITE-ProRule" id="PRU00122"/>
    </source>
</evidence>
<keyword evidence="2" id="KW-0677">Repeat</keyword>
<dbReference type="CDD" id="cd00110">
    <property type="entry name" value="LamG"/>
    <property type="match status" value="1"/>
</dbReference>
<reference evidence="13" key="1">
    <citation type="submission" date="2023-07" db="EMBL/GenBank/DDBJ databases">
        <authorList>
            <person name="Stuckert A."/>
        </authorList>
    </citation>
    <scope>NUCLEOTIDE SEQUENCE</scope>
</reference>
<dbReference type="PROSITE" id="PS01186">
    <property type="entry name" value="EGF_2"/>
    <property type="match status" value="2"/>
</dbReference>
<keyword evidence="5 7" id="KW-1015">Disulfide bond</keyword>
<accession>A0ABN9MKS0</accession>
<dbReference type="InterPro" id="IPR039808">
    <property type="entry name" value="Cadherin"/>
</dbReference>
<organism evidence="13 14">
    <name type="scientific">Ranitomeya imitator</name>
    <name type="common">mimic poison frog</name>
    <dbReference type="NCBI Taxonomy" id="111125"/>
    <lineage>
        <taxon>Eukaryota</taxon>
        <taxon>Metazoa</taxon>
        <taxon>Chordata</taxon>
        <taxon>Craniata</taxon>
        <taxon>Vertebrata</taxon>
        <taxon>Euteleostomi</taxon>
        <taxon>Amphibia</taxon>
        <taxon>Batrachia</taxon>
        <taxon>Anura</taxon>
        <taxon>Neobatrachia</taxon>
        <taxon>Hyloidea</taxon>
        <taxon>Dendrobatidae</taxon>
        <taxon>Dendrobatinae</taxon>
        <taxon>Ranitomeya</taxon>
    </lineage>
</organism>
<name>A0ABN9MKS0_9NEOB</name>
<evidence type="ECO:0000256" key="1">
    <source>
        <dbReference type="ARBA" id="ARBA00004370"/>
    </source>
</evidence>
<feature type="domain" description="Cadherin" evidence="12">
    <location>
        <begin position="1394"/>
        <end position="1497"/>
    </location>
</feature>
<comment type="caution">
    <text evidence="13">The sequence shown here is derived from an EMBL/GenBank/DDBJ whole genome shotgun (WGS) entry which is preliminary data.</text>
</comment>
<feature type="disulfide bond" evidence="8">
    <location>
        <begin position="2710"/>
        <end position="2737"/>
    </location>
</feature>
<dbReference type="PROSITE" id="PS50025">
    <property type="entry name" value="LAM_G_DOMAIN"/>
    <property type="match status" value="1"/>
</dbReference>
<dbReference type="SUPFAM" id="SSF49313">
    <property type="entry name" value="Cadherin-like"/>
    <property type="match status" value="24"/>
</dbReference>
<feature type="domain" description="Cadherin" evidence="12">
    <location>
        <begin position="1290"/>
        <end position="1393"/>
    </location>
</feature>
<keyword evidence="14" id="KW-1185">Reference proteome</keyword>
<dbReference type="PROSITE" id="PS50268">
    <property type="entry name" value="CADHERIN_2"/>
    <property type="match status" value="23"/>
</dbReference>
<dbReference type="Proteomes" id="UP001176940">
    <property type="component" value="Unassembled WGS sequence"/>
</dbReference>
<evidence type="ECO:0000256" key="4">
    <source>
        <dbReference type="ARBA" id="ARBA00023136"/>
    </source>
</evidence>
<dbReference type="PROSITE" id="PS00022">
    <property type="entry name" value="EGF_1"/>
    <property type="match status" value="2"/>
</dbReference>
<evidence type="ECO:0000259" key="11">
    <source>
        <dbReference type="PROSITE" id="PS50026"/>
    </source>
</evidence>
<keyword evidence="9" id="KW-1133">Transmembrane helix</keyword>
<feature type="domain" description="Cadherin" evidence="12">
    <location>
        <begin position="1604"/>
        <end position="1711"/>
    </location>
</feature>
<feature type="disulfide bond" evidence="7">
    <location>
        <begin position="2804"/>
        <end position="2813"/>
    </location>
</feature>
<feature type="domain" description="Cadherin" evidence="12">
    <location>
        <begin position="2032"/>
        <end position="2127"/>
    </location>
</feature>
<keyword evidence="4 9" id="KW-0472">Membrane</keyword>
<feature type="domain" description="Cadherin" evidence="12">
    <location>
        <begin position="776"/>
        <end position="877"/>
    </location>
</feature>
<dbReference type="InterPro" id="IPR001881">
    <property type="entry name" value="EGF-like_Ca-bd_dom"/>
</dbReference>
<evidence type="ECO:0000256" key="3">
    <source>
        <dbReference type="ARBA" id="ARBA00022837"/>
    </source>
</evidence>
<protein>
    <submittedName>
        <fullName evidence="13">Uncharacterized protein</fullName>
    </submittedName>
</protein>
<evidence type="ECO:0000256" key="7">
    <source>
        <dbReference type="PROSITE-ProRule" id="PRU00076"/>
    </source>
</evidence>
<feature type="domain" description="Cadherin" evidence="12">
    <location>
        <begin position="1498"/>
        <end position="1603"/>
    </location>
</feature>
<dbReference type="SMART" id="SM00112">
    <property type="entry name" value="CA"/>
    <property type="match status" value="24"/>
</dbReference>
<dbReference type="InterPro" id="IPR020894">
    <property type="entry name" value="Cadherin_CS"/>
</dbReference>
<feature type="domain" description="Cadherin" evidence="12">
    <location>
        <begin position="1817"/>
        <end position="1918"/>
    </location>
</feature>
<dbReference type="Pfam" id="PF02210">
    <property type="entry name" value="Laminin_G_2"/>
    <property type="match status" value="1"/>
</dbReference>
<evidence type="ECO:0000313" key="14">
    <source>
        <dbReference type="Proteomes" id="UP001176940"/>
    </source>
</evidence>
<dbReference type="InterPro" id="IPR002126">
    <property type="entry name" value="Cadherin-like_dom"/>
</dbReference>
<dbReference type="EMBL" id="CAUEEQ010078235">
    <property type="protein sequence ID" value="CAJ0967321.1"/>
    <property type="molecule type" value="Genomic_DNA"/>
</dbReference>
<feature type="domain" description="Cadherin" evidence="12">
    <location>
        <begin position="2338"/>
        <end position="2448"/>
    </location>
</feature>
<feature type="domain" description="Cadherin" evidence="12">
    <location>
        <begin position="1080"/>
        <end position="1187"/>
    </location>
</feature>
<feature type="disulfide bond" evidence="7">
    <location>
        <begin position="2766"/>
        <end position="2775"/>
    </location>
</feature>
<dbReference type="Pfam" id="PF00028">
    <property type="entry name" value="Cadherin"/>
    <property type="match status" value="19"/>
</dbReference>
<feature type="domain" description="Cadherin" evidence="12">
    <location>
        <begin position="363"/>
        <end position="467"/>
    </location>
</feature>
<dbReference type="PROSITE" id="PS00232">
    <property type="entry name" value="CADHERIN_1"/>
    <property type="match status" value="11"/>
</dbReference>
<comment type="subcellular location">
    <subcellularLocation>
        <location evidence="1">Membrane</location>
    </subcellularLocation>
</comment>
<dbReference type="CDD" id="cd11304">
    <property type="entry name" value="Cadherin_repeat"/>
    <property type="match status" value="24"/>
</dbReference>
<proteinExistence type="predicted"/>
<evidence type="ECO:0000256" key="2">
    <source>
        <dbReference type="ARBA" id="ARBA00022737"/>
    </source>
</evidence>
<feature type="domain" description="Cadherin" evidence="12">
    <location>
        <begin position="979"/>
        <end position="1079"/>
    </location>
</feature>
<keyword evidence="7" id="KW-0245">EGF-like domain</keyword>
<evidence type="ECO:0000313" key="13">
    <source>
        <dbReference type="EMBL" id="CAJ0967321.1"/>
    </source>
</evidence>
<dbReference type="SUPFAM" id="SSF57196">
    <property type="entry name" value="EGF/Laminin"/>
    <property type="match status" value="2"/>
</dbReference>
<dbReference type="SMART" id="SM00282">
    <property type="entry name" value="LamG"/>
    <property type="match status" value="1"/>
</dbReference>
<dbReference type="SMART" id="SM00179">
    <property type="entry name" value="EGF_CA"/>
    <property type="match status" value="2"/>
</dbReference>
<keyword evidence="9" id="KW-0812">Transmembrane</keyword>